<dbReference type="InterPro" id="IPR011006">
    <property type="entry name" value="CheY-like_superfamily"/>
</dbReference>
<evidence type="ECO:0000313" key="4">
    <source>
        <dbReference type="Proteomes" id="UP000178449"/>
    </source>
</evidence>
<dbReference type="SMART" id="SM00448">
    <property type="entry name" value="REC"/>
    <property type="match status" value="1"/>
</dbReference>
<dbReference type="Gene3D" id="3.40.50.2300">
    <property type="match status" value="1"/>
</dbReference>
<dbReference type="CDD" id="cd17546">
    <property type="entry name" value="REC_hyHK_CKI1_RcsC-like"/>
    <property type="match status" value="1"/>
</dbReference>
<evidence type="ECO:0000313" key="3">
    <source>
        <dbReference type="EMBL" id="OGG95541.1"/>
    </source>
</evidence>
<dbReference type="Pfam" id="PF00072">
    <property type="entry name" value="Response_reg"/>
    <property type="match status" value="1"/>
</dbReference>
<keyword evidence="1" id="KW-0597">Phosphoprotein</keyword>
<reference evidence="3 4" key="1">
    <citation type="journal article" date="2016" name="Nat. Commun.">
        <title>Thousands of microbial genomes shed light on interconnected biogeochemical processes in an aquifer system.</title>
        <authorList>
            <person name="Anantharaman K."/>
            <person name="Brown C.T."/>
            <person name="Hug L.A."/>
            <person name="Sharon I."/>
            <person name="Castelle C.J."/>
            <person name="Probst A.J."/>
            <person name="Thomas B.C."/>
            <person name="Singh A."/>
            <person name="Wilkins M.J."/>
            <person name="Karaoz U."/>
            <person name="Brodie E.L."/>
            <person name="Williams K.H."/>
            <person name="Hubbard S.S."/>
            <person name="Banfield J.F."/>
        </authorList>
    </citation>
    <scope>NUCLEOTIDE SEQUENCE [LARGE SCALE GENOMIC DNA]</scope>
</reference>
<dbReference type="PROSITE" id="PS50110">
    <property type="entry name" value="RESPONSE_REGULATORY"/>
    <property type="match status" value="1"/>
</dbReference>
<dbReference type="STRING" id="1817772.A2527_06835"/>
<organism evidence="3 4">
    <name type="scientific">Candidatus Lambdaproteobacteria bacterium RIFOXYD2_FULL_50_16</name>
    <dbReference type="NCBI Taxonomy" id="1817772"/>
    <lineage>
        <taxon>Bacteria</taxon>
        <taxon>Pseudomonadati</taxon>
        <taxon>Pseudomonadota</taxon>
        <taxon>Candidatus Lambdaproteobacteria</taxon>
    </lineage>
</organism>
<sequence>MYHPPKQSAPAQVARPYFRPRILLVDDDPNNLYLLAKILAPFGQVEQTTNGHTAFAMFKAALASNHRFHLLFLDIMMPELNGRDLFRMIKDHESFWLDSNEAPTTIVMASGIKDQGVIKEFLREGSEFYMTKPFRVEQIKKIMAALGLEAQLPNLEV</sequence>
<dbReference type="SUPFAM" id="SSF52172">
    <property type="entry name" value="CheY-like"/>
    <property type="match status" value="1"/>
</dbReference>
<evidence type="ECO:0000259" key="2">
    <source>
        <dbReference type="PROSITE" id="PS50110"/>
    </source>
</evidence>
<evidence type="ECO:0000256" key="1">
    <source>
        <dbReference type="PROSITE-ProRule" id="PRU00169"/>
    </source>
</evidence>
<comment type="caution">
    <text evidence="3">The sequence shown here is derived from an EMBL/GenBank/DDBJ whole genome shotgun (WGS) entry which is preliminary data.</text>
</comment>
<feature type="domain" description="Response regulatory" evidence="2">
    <location>
        <begin position="21"/>
        <end position="147"/>
    </location>
</feature>
<gene>
    <name evidence="3" type="ORF">A2527_06835</name>
</gene>
<dbReference type="GO" id="GO:0000160">
    <property type="term" value="P:phosphorelay signal transduction system"/>
    <property type="evidence" value="ECO:0007669"/>
    <property type="project" value="InterPro"/>
</dbReference>
<dbReference type="InterPro" id="IPR001789">
    <property type="entry name" value="Sig_transdc_resp-reg_receiver"/>
</dbReference>
<protein>
    <recommendedName>
        <fullName evidence="2">Response regulatory domain-containing protein</fullName>
    </recommendedName>
</protein>
<proteinExistence type="predicted"/>
<dbReference type="PANTHER" id="PTHR43228:SF1">
    <property type="entry name" value="TWO-COMPONENT RESPONSE REGULATOR ARR22"/>
    <property type="match status" value="1"/>
</dbReference>
<dbReference type="PANTHER" id="PTHR43228">
    <property type="entry name" value="TWO-COMPONENT RESPONSE REGULATOR"/>
    <property type="match status" value="1"/>
</dbReference>
<dbReference type="AlphaFoldDB" id="A0A1F6GBP6"/>
<dbReference type="InterPro" id="IPR052048">
    <property type="entry name" value="ST_Response_Regulator"/>
</dbReference>
<name>A0A1F6GBP6_9PROT</name>
<feature type="modified residue" description="4-aspartylphosphate" evidence="1">
    <location>
        <position position="74"/>
    </location>
</feature>
<dbReference type="EMBL" id="MFNE01000020">
    <property type="protein sequence ID" value="OGG95541.1"/>
    <property type="molecule type" value="Genomic_DNA"/>
</dbReference>
<dbReference type="Proteomes" id="UP000178449">
    <property type="component" value="Unassembled WGS sequence"/>
</dbReference>
<accession>A0A1F6GBP6</accession>